<dbReference type="InterPro" id="IPR047610">
    <property type="entry name" value="ImuA_translesion"/>
</dbReference>
<sequence length="225" mass="24229">MRPAPRQAPGHPLVWRGGQRQHALPVLPSGHPVLDQHLPGGGWPVGALTELRPARPGLGEFWLLLPLLARVTHGGGWAILVNPPWIPYPPALRGHGIELKRLLRVQTGGAADTLWACEQALRGARGGTVLAWAGDDRRQGAFSQLRRLQLAARDGHKPAFLFAAPGDASRATPAALCLGLDAGKRGLEIRLLKCRGHRPAQPIHLRRPHDDDAIMMATPIPTGHA</sequence>
<evidence type="ECO:0000313" key="2">
    <source>
        <dbReference type="Proteomes" id="UP000325372"/>
    </source>
</evidence>
<keyword evidence="2" id="KW-1185">Reference proteome</keyword>
<dbReference type="RefSeq" id="WP_150863831.1">
    <property type="nucleotide sequence ID" value="NZ_VYXP01000004.1"/>
</dbReference>
<organism evidence="1 2">
    <name type="scientific">Marinihelvus fidelis</name>
    <dbReference type="NCBI Taxonomy" id="2613842"/>
    <lineage>
        <taxon>Bacteria</taxon>
        <taxon>Pseudomonadati</taxon>
        <taxon>Pseudomonadota</taxon>
        <taxon>Gammaproteobacteria</taxon>
        <taxon>Chromatiales</taxon>
        <taxon>Wenzhouxiangellaceae</taxon>
        <taxon>Marinihelvus</taxon>
    </lineage>
</organism>
<gene>
    <name evidence="1" type="primary">imuA</name>
    <name evidence="1" type="ORF">F3N42_07675</name>
</gene>
<evidence type="ECO:0000313" key="1">
    <source>
        <dbReference type="EMBL" id="KAA9132041.1"/>
    </source>
</evidence>
<dbReference type="NCBIfam" id="NF033429">
    <property type="entry name" value="ImuA_translesion"/>
    <property type="match status" value="1"/>
</dbReference>
<dbReference type="EMBL" id="VYXP01000004">
    <property type="protein sequence ID" value="KAA9132041.1"/>
    <property type="molecule type" value="Genomic_DNA"/>
</dbReference>
<dbReference type="InterPro" id="IPR027417">
    <property type="entry name" value="P-loop_NTPase"/>
</dbReference>
<proteinExistence type="predicted"/>
<protein>
    <submittedName>
        <fullName evidence="1">Translesion DNA synthesis-associated protein ImuA</fullName>
    </submittedName>
</protein>
<dbReference type="PIRSF" id="PIRSF037290">
    <property type="entry name" value="UCP037290"/>
    <property type="match status" value="1"/>
</dbReference>
<dbReference type="SUPFAM" id="SSF52540">
    <property type="entry name" value="P-loop containing nucleoside triphosphate hydrolases"/>
    <property type="match status" value="1"/>
</dbReference>
<dbReference type="AlphaFoldDB" id="A0A5N0TBB7"/>
<reference evidence="1 2" key="1">
    <citation type="submission" date="2019-09" db="EMBL/GenBank/DDBJ databases">
        <title>Wenzhouxiangella sp. Genome sequencing and assembly.</title>
        <authorList>
            <person name="Zhang R."/>
        </authorList>
    </citation>
    <scope>NUCLEOTIDE SEQUENCE [LARGE SCALE GENOMIC DNA]</scope>
    <source>
        <strain evidence="1 2">W260</strain>
    </source>
</reference>
<comment type="caution">
    <text evidence="1">The sequence shown here is derived from an EMBL/GenBank/DDBJ whole genome shotgun (WGS) entry which is preliminary data.</text>
</comment>
<dbReference type="Gene3D" id="3.40.50.300">
    <property type="entry name" value="P-loop containing nucleotide triphosphate hydrolases"/>
    <property type="match status" value="1"/>
</dbReference>
<dbReference type="Proteomes" id="UP000325372">
    <property type="component" value="Unassembled WGS sequence"/>
</dbReference>
<dbReference type="InterPro" id="IPR017166">
    <property type="entry name" value="UCP037290"/>
</dbReference>
<name>A0A5N0TBB7_9GAMM</name>
<accession>A0A5N0TBB7</accession>